<dbReference type="OrthoDB" id="5402478at2"/>
<accession>A0A163DNK3</accession>
<name>A0A163DNK3_9NEIS</name>
<dbReference type="SUPFAM" id="SSF55961">
    <property type="entry name" value="Bet v1-like"/>
    <property type="match status" value="1"/>
</dbReference>
<gene>
    <name evidence="3" type="ORF">AVW16_04555</name>
</gene>
<dbReference type="EMBL" id="LQQU01000003">
    <property type="protein sequence ID" value="KZE35061.1"/>
    <property type="molecule type" value="Genomic_DNA"/>
</dbReference>
<evidence type="ECO:0000313" key="3">
    <source>
        <dbReference type="EMBL" id="KZE35061.1"/>
    </source>
</evidence>
<feature type="domain" description="Coenzyme Q-binding protein COQ10 START" evidence="2">
    <location>
        <begin position="15"/>
        <end position="115"/>
    </location>
</feature>
<reference evidence="4" key="1">
    <citation type="submission" date="2016-01" db="EMBL/GenBank/DDBJ databases">
        <title>Draft genome of Chromobacterium sp. F49.</title>
        <authorList>
            <person name="Hong K.W."/>
        </authorList>
    </citation>
    <scope>NUCLEOTIDE SEQUENCE [LARGE SCALE GENOMIC DNA]</scope>
    <source>
        <strain evidence="4">CN10</strain>
    </source>
</reference>
<proteinExistence type="inferred from homology"/>
<keyword evidence="4" id="KW-1185">Reference proteome</keyword>
<evidence type="ECO:0000259" key="2">
    <source>
        <dbReference type="Pfam" id="PF03364"/>
    </source>
</evidence>
<evidence type="ECO:0000256" key="1">
    <source>
        <dbReference type="ARBA" id="ARBA00008918"/>
    </source>
</evidence>
<dbReference type="InterPro" id="IPR023393">
    <property type="entry name" value="START-like_dom_sf"/>
</dbReference>
<organism evidence="3 4">
    <name type="scientific">Crenobacter luteus</name>
    <dbReference type="NCBI Taxonomy" id="1452487"/>
    <lineage>
        <taxon>Bacteria</taxon>
        <taxon>Pseudomonadati</taxon>
        <taxon>Pseudomonadota</taxon>
        <taxon>Betaproteobacteria</taxon>
        <taxon>Neisseriales</taxon>
        <taxon>Neisseriaceae</taxon>
        <taxon>Crenobacter</taxon>
    </lineage>
</organism>
<protein>
    <submittedName>
        <fullName evidence="3">Polyketide cyclase</fullName>
    </submittedName>
</protein>
<evidence type="ECO:0000313" key="4">
    <source>
        <dbReference type="Proteomes" id="UP000076625"/>
    </source>
</evidence>
<dbReference type="STRING" id="1452487.AVW16_04555"/>
<dbReference type="AlphaFoldDB" id="A0A163DNK3"/>
<comment type="similarity">
    <text evidence="1">Belongs to the ribosome association toxin RatA family.</text>
</comment>
<comment type="caution">
    <text evidence="3">The sequence shown here is derived from an EMBL/GenBank/DDBJ whole genome shotgun (WGS) entry which is preliminary data.</text>
</comment>
<dbReference type="Pfam" id="PF03364">
    <property type="entry name" value="Polyketide_cyc"/>
    <property type="match status" value="1"/>
</dbReference>
<dbReference type="Gene3D" id="3.30.530.20">
    <property type="match status" value="1"/>
</dbReference>
<dbReference type="InterPro" id="IPR005031">
    <property type="entry name" value="COQ10_START"/>
</dbReference>
<dbReference type="Proteomes" id="UP000076625">
    <property type="component" value="Unassembled WGS sequence"/>
</dbReference>
<sequence>MRRREYRLLTRWRFDAPLDAVWEAIYDSANWPSWWRGVERVVDLDRGATDGVGARQRLTWRSVLPYSLTFETRVTRVERLRRLEARVEGELEGRGCWRFSCENGVTEVCYEWHVQTTRAWMNWLAPLARPVFVWNHDRVMREGERGLARLLAERAARRPTAV</sequence>
<dbReference type="CDD" id="cd07824">
    <property type="entry name" value="SRPBCC_6"/>
    <property type="match status" value="1"/>
</dbReference>